<dbReference type="SMART" id="SM00382">
    <property type="entry name" value="AAA"/>
    <property type="match status" value="1"/>
</dbReference>
<dbReference type="Pfam" id="PF00005">
    <property type="entry name" value="ABC_tran"/>
    <property type="match status" value="1"/>
</dbReference>
<keyword evidence="6" id="KW-0378">Hydrolase</keyword>
<dbReference type="KEGG" id="sdyn:Mal52_24200"/>
<keyword evidence="3 6" id="KW-0067">ATP-binding</keyword>
<proteinExistence type="inferred from homology"/>
<dbReference type="GO" id="GO:0022857">
    <property type="term" value="F:transmembrane transporter activity"/>
    <property type="evidence" value="ECO:0007669"/>
    <property type="project" value="TreeGrafter"/>
</dbReference>
<dbReference type="GO" id="GO:0005524">
    <property type="term" value="F:ATP binding"/>
    <property type="evidence" value="ECO:0007669"/>
    <property type="project" value="UniProtKB-KW"/>
</dbReference>
<dbReference type="PANTHER" id="PTHR24220">
    <property type="entry name" value="IMPORT ATP-BINDING PROTEIN"/>
    <property type="match status" value="1"/>
</dbReference>
<dbReference type="EC" id="3.6.3.-" evidence="6"/>
<sequence length="230" mass="25454">MLRLEQVSKLYRKRQEEIAALQATDLEIPDGDYVAIIGPSGSGKTTLLSLLGGMLAPTAGKMWIDDESVYDLPIVDRARLRQKKIGFVFQTFNLVPYMTARENVQVPLFLAGTKPAAQQVRATELLESVGLADRMDHKPCELSTGQQQRVALARTLANDPDLILADEPTGNLDPESRQMVLSYFEKFNQDGKTIVMVTHDIAAARTAQRLMQLSEGVLVEVPYKPILKSA</sequence>
<dbReference type="InterPro" id="IPR015854">
    <property type="entry name" value="ABC_transpr_LolD-like"/>
</dbReference>
<dbReference type="Proteomes" id="UP000319383">
    <property type="component" value="Chromosome"/>
</dbReference>
<dbReference type="GO" id="GO:0005886">
    <property type="term" value="C:plasma membrane"/>
    <property type="evidence" value="ECO:0007669"/>
    <property type="project" value="TreeGrafter"/>
</dbReference>
<dbReference type="InterPro" id="IPR003593">
    <property type="entry name" value="AAA+_ATPase"/>
</dbReference>
<dbReference type="CDD" id="cd03255">
    <property type="entry name" value="ABC_MJ0796_LolCDE_FtsE"/>
    <property type="match status" value="1"/>
</dbReference>
<keyword evidence="7" id="KW-1185">Reference proteome</keyword>
<evidence type="ECO:0000256" key="2">
    <source>
        <dbReference type="ARBA" id="ARBA00022741"/>
    </source>
</evidence>
<dbReference type="Gene3D" id="3.40.50.300">
    <property type="entry name" value="P-loop containing nucleotide triphosphate hydrolases"/>
    <property type="match status" value="1"/>
</dbReference>
<dbReference type="FunFam" id="3.40.50.300:FF:000032">
    <property type="entry name" value="Export ABC transporter ATP-binding protein"/>
    <property type="match status" value="1"/>
</dbReference>
<dbReference type="EMBL" id="CP036276">
    <property type="protein sequence ID" value="QDU43942.1"/>
    <property type="molecule type" value="Genomic_DNA"/>
</dbReference>
<reference evidence="6 7" key="1">
    <citation type="submission" date="2019-02" db="EMBL/GenBank/DDBJ databases">
        <title>Deep-cultivation of Planctomycetes and their phenomic and genomic characterization uncovers novel biology.</title>
        <authorList>
            <person name="Wiegand S."/>
            <person name="Jogler M."/>
            <person name="Boedeker C."/>
            <person name="Pinto D."/>
            <person name="Vollmers J."/>
            <person name="Rivas-Marin E."/>
            <person name="Kohn T."/>
            <person name="Peeters S.H."/>
            <person name="Heuer A."/>
            <person name="Rast P."/>
            <person name="Oberbeckmann S."/>
            <person name="Bunk B."/>
            <person name="Jeske O."/>
            <person name="Meyerdierks A."/>
            <person name="Storesund J.E."/>
            <person name="Kallscheuer N."/>
            <person name="Luecker S."/>
            <person name="Lage O.M."/>
            <person name="Pohl T."/>
            <person name="Merkel B.J."/>
            <person name="Hornburger P."/>
            <person name="Mueller R.-W."/>
            <person name="Bruemmer F."/>
            <person name="Labrenz M."/>
            <person name="Spormann A.M."/>
            <person name="Op den Camp H."/>
            <person name="Overmann J."/>
            <person name="Amann R."/>
            <person name="Jetten M.S.M."/>
            <person name="Mascher T."/>
            <person name="Medema M.H."/>
            <person name="Devos D.P."/>
            <person name="Kaster A.-K."/>
            <person name="Ovreas L."/>
            <person name="Rohde M."/>
            <person name="Galperin M.Y."/>
            <person name="Jogler C."/>
        </authorList>
    </citation>
    <scope>NUCLEOTIDE SEQUENCE [LARGE SCALE GENOMIC DNA]</scope>
    <source>
        <strain evidence="6 7">Mal52</strain>
    </source>
</reference>
<evidence type="ECO:0000313" key="7">
    <source>
        <dbReference type="Proteomes" id="UP000319383"/>
    </source>
</evidence>
<dbReference type="SUPFAM" id="SSF52540">
    <property type="entry name" value="P-loop containing nucleoside triphosphate hydrolases"/>
    <property type="match status" value="1"/>
</dbReference>
<protein>
    <submittedName>
        <fullName evidence="6">Lipoprotein-releasing system ATP-binding protein LolD</fullName>
        <ecNumber evidence="6">3.6.3.-</ecNumber>
    </submittedName>
</protein>
<evidence type="ECO:0000256" key="1">
    <source>
        <dbReference type="ARBA" id="ARBA00022448"/>
    </source>
</evidence>
<keyword evidence="1" id="KW-0813">Transport</keyword>
<evidence type="ECO:0000256" key="3">
    <source>
        <dbReference type="ARBA" id="ARBA00022840"/>
    </source>
</evidence>
<dbReference type="InterPro" id="IPR027417">
    <property type="entry name" value="P-loop_NTPase"/>
</dbReference>
<keyword evidence="6" id="KW-0449">Lipoprotein</keyword>
<dbReference type="AlphaFoldDB" id="A0A517ZN80"/>
<keyword evidence="2" id="KW-0547">Nucleotide-binding</keyword>
<comment type="similarity">
    <text evidence="4">Belongs to the ABC transporter superfamily. Macrolide exporter (TC 3.A.1.122) family.</text>
</comment>
<dbReference type="PANTHER" id="PTHR24220:SF86">
    <property type="entry name" value="ABC TRANSPORTER ABCH.1"/>
    <property type="match status" value="1"/>
</dbReference>
<evidence type="ECO:0000259" key="5">
    <source>
        <dbReference type="PROSITE" id="PS50893"/>
    </source>
</evidence>
<dbReference type="InterPro" id="IPR017911">
    <property type="entry name" value="MacB-like_ATP-bd"/>
</dbReference>
<dbReference type="InterPro" id="IPR003439">
    <property type="entry name" value="ABC_transporter-like_ATP-bd"/>
</dbReference>
<dbReference type="PROSITE" id="PS50893">
    <property type="entry name" value="ABC_TRANSPORTER_2"/>
    <property type="match status" value="1"/>
</dbReference>
<evidence type="ECO:0000256" key="4">
    <source>
        <dbReference type="ARBA" id="ARBA00038388"/>
    </source>
</evidence>
<feature type="domain" description="ABC transporter" evidence="5">
    <location>
        <begin position="2"/>
        <end position="230"/>
    </location>
</feature>
<organism evidence="6 7">
    <name type="scientific">Symmachiella dynata</name>
    <dbReference type="NCBI Taxonomy" id="2527995"/>
    <lineage>
        <taxon>Bacteria</taxon>
        <taxon>Pseudomonadati</taxon>
        <taxon>Planctomycetota</taxon>
        <taxon>Planctomycetia</taxon>
        <taxon>Planctomycetales</taxon>
        <taxon>Planctomycetaceae</taxon>
        <taxon>Symmachiella</taxon>
    </lineage>
</organism>
<dbReference type="RefSeq" id="WP_145376215.1">
    <property type="nucleotide sequence ID" value="NZ_CP036276.1"/>
</dbReference>
<accession>A0A517ZN80</accession>
<name>A0A517ZN80_9PLAN</name>
<dbReference type="GO" id="GO:0098796">
    <property type="term" value="C:membrane protein complex"/>
    <property type="evidence" value="ECO:0007669"/>
    <property type="project" value="UniProtKB-ARBA"/>
</dbReference>
<evidence type="ECO:0000313" key="6">
    <source>
        <dbReference type="EMBL" id="QDU43942.1"/>
    </source>
</evidence>
<dbReference type="GO" id="GO:0016887">
    <property type="term" value="F:ATP hydrolysis activity"/>
    <property type="evidence" value="ECO:0007669"/>
    <property type="project" value="InterPro"/>
</dbReference>
<gene>
    <name evidence="6" type="primary">lolD_1</name>
    <name evidence="6" type="ORF">Mal52_24200</name>
</gene>